<gene>
    <name evidence="1" type="ORF">CLV99_2055</name>
</gene>
<dbReference type="PANTHER" id="PTHR10000:SF25">
    <property type="entry name" value="PHOSPHATASE YKRA-RELATED"/>
    <property type="match status" value="1"/>
</dbReference>
<dbReference type="PANTHER" id="PTHR10000">
    <property type="entry name" value="PHOSPHOSERINE PHOSPHATASE"/>
    <property type="match status" value="1"/>
</dbReference>
<dbReference type="Pfam" id="PF08282">
    <property type="entry name" value="Hydrolase_3"/>
    <property type="match status" value="1"/>
</dbReference>
<proteinExistence type="predicted"/>
<dbReference type="GO" id="GO:0005829">
    <property type="term" value="C:cytosol"/>
    <property type="evidence" value="ECO:0007669"/>
    <property type="project" value="TreeGrafter"/>
</dbReference>
<dbReference type="Gene3D" id="3.30.1240.10">
    <property type="match status" value="1"/>
</dbReference>
<dbReference type="AlphaFoldDB" id="A0A4V3DDT1"/>
<comment type="caution">
    <text evidence="1">The sequence shown here is derived from an EMBL/GenBank/DDBJ whole genome shotgun (WGS) entry which is preliminary data.</text>
</comment>
<dbReference type="InterPro" id="IPR023214">
    <property type="entry name" value="HAD_sf"/>
</dbReference>
<dbReference type="InterPro" id="IPR006379">
    <property type="entry name" value="HAD-SF_hydro_IIB"/>
</dbReference>
<protein>
    <recommendedName>
        <fullName evidence="3">Cof subfamily protein (Haloacid dehalogenase superfamily)/HAD superfamily hydrolase (TIGR01484 family)</fullName>
    </recommendedName>
</protein>
<evidence type="ECO:0000313" key="1">
    <source>
        <dbReference type="EMBL" id="TDQ78078.1"/>
    </source>
</evidence>
<dbReference type="SUPFAM" id="SSF56784">
    <property type="entry name" value="HAD-like"/>
    <property type="match status" value="1"/>
</dbReference>
<name>A0A4V3DDT1_9SPHI</name>
<dbReference type="InterPro" id="IPR000150">
    <property type="entry name" value="Cof"/>
</dbReference>
<dbReference type="GO" id="GO:0016791">
    <property type="term" value="F:phosphatase activity"/>
    <property type="evidence" value="ECO:0007669"/>
    <property type="project" value="TreeGrafter"/>
</dbReference>
<keyword evidence="2" id="KW-1185">Reference proteome</keyword>
<evidence type="ECO:0000313" key="2">
    <source>
        <dbReference type="Proteomes" id="UP000295292"/>
    </source>
</evidence>
<organism evidence="1 2">
    <name type="scientific">Sphingobacterium yanglingense</name>
    <dbReference type="NCBI Taxonomy" id="1437280"/>
    <lineage>
        <taxon>Bacteria</taxon>
        <taxon>Pseudomonadati</taxon>
        <taxon>Bacteroidota</taxon>
        <taxon>Sphingobacteriia</taxon>
        <taxon>Sphingobacteriales</taxon>
        <taxon>Sphingobacteriaceae</taxon>
        <taxon>Sphingobacterium</taxon>
    </lineage>
</organism>
<dbReference type="RefSeq" id="WP_133584334.1">
    <property type="nucleotide sequence ID" value="NZ_SNYV01000013.1"/>
</dbReference>
<dbReference type="SFLD" id="SFLDG01140">
    <property type="entry name" value="C2.B:_Phosphomannomutase_and_P"/>
    <property type="match status" value="1"/>
</dbReference>
<dbReference type="NCBIfam" id="TIGR01484">
    <property type="entry name" value="HAD-SF-IIB"/>
    <property type="match status" value="1"/>
</dbReference>
<dbReference type="GO" id="GO:0000287">
    <property type="term" value="F:magnesium ion binding"/>
    <property type="evidence" value="ECO:0007669"/>
    <property type="project" value="TreeGrafter"/>
</dbReference>
<dbReference type="OrthoDB" id="9814970at2"/>
<dbReference type="EMBL" id="SNYV01000013">
    <property type="protein sequence ID" value="TDQ78078.1"/>
    <property type="molecule type" value="Genomic_DNA"/>
</dbReference>
<dbReference type="InterPro" id="IPR036412">
    <property type="entry name" value="HAD-like_sf"/>
</dbReference>
<dbReference type="Proteomes" id="UP000295292">
    <property type="component" value="Unassembled WGS sequence"/>
</dbReference>
<dbReference type="SFLD" id="SFLDS00003">
    <property type="entry name" value="Haloacid_Dehalogenase"/>
    <property type="match status" value="1"/>
</dbReference>
<evidence type="ECO:0008006" key="3">
    <source>
        <dbReference type="Google" id="ProtNLM"/>
    </source>
</evidence>
<dbReference type="PROSITE" id="PS01229">
    <property type="entry name" value="COF_2"/>
    <property type="match status" value="1"/>
</dbReference>
<dbReference type="NCBIfam" id="TIGR00099">
    <property type="entry name" value="Cof-subfamily"/>
    <property type="match status" value="1"/>
</dbReference>
<dbReference type="SFLD" id="SFLDG01144">
    <property type="entry name" value="C2.B.4:_PGP_Like"/>
    <property type="match status" value="1"/>
</dbReference>
<sequence>MVKAIFFDVDGTLLRFNEETIPDSILDSLRCLKNSGIKVFVASGRSYAQIKRVTDFPFDGFVASNGAVAIDTEGKVLYKSSIPYIDLFNLVQYLESTSSGFCISYMTEEGVFANDINELLKHHYSLIHIPLPEKRPLLELLRSKVFQLTAYIGPEREKTLIDNIMVNCVATRWHDDFADINNQRYNKATGVAFWLRYYGLAKRDTMAFGDGGNDIEMLKYVGYGVAMGNARQEVKDIAYHVTGEVDEAGVVQALKYFNLLQEEDGLITL</sequence>
<dbReference type="Gene3D" id="3.40.50.1000">
    <property type="entry name" value="HAD superfamily/HAD-like"/>
    <property type="match status" value="1"/>
</dbReference>
<reference evidence="1 2" key="1">
    <citation type="submission" date="2019-03" db="EMBL/GenBank/DDBJ databases">
        <title>Genomic Encyclopedia of Archaeal and Bacterial Type Strains, Phase II (KMG-II): from individual species to whole genera.</title>
        <authorList>
            <person name="Goeker M."/>
        </authorList>
    </citation>
    <scope>NUCLEOTIDE SEQUENCE [LARGE SCALE GENOMIC DNA]</scope>
    <source>
        <strain evidence="1 2">DSM 28353</strain>
    </source>
</reference>
<accession>A0A4V3DDT1</accession>